<evidence type="ECO:0000256" key="1">
    <source>
        <dbReference type="ARBA" id="ARBA00023054"/>
    </source>
</evidence>
<reference evidence="4" key="3">
    <citation type="submission" date="2025-09" db="UniProtKB">
        <authorList>
            <consortium name="Ensembl"/>
        </authorList>
    </citation>
    <scope>IDENTIFICATION</scope>
</reference>
<evidence type="ECO:0000256" key="2">
    <source>
        <dbReference type="SAM" id="Coils"/>
    </source>
</evidence>
<dbReference type="PANTHER" id="PTHR46292:SF2">
    <property type="entry name" value="COILED-COIL DOMAIN-CONTAINING PROTEIN 102B"/>
    <property type="match status" value="1"/>
</dbReference>
<feature type="compositionally biased region" description="Basic and acidic residues" evidence="3">
    <location>
        <begin position="462"/>
        <end position="478"/>
    </location>
</feature>
<evidence type="ECO:0000313" key="4">
    <source>
        <dbReference type="Ensembl" id="ENSPMRP00000012564.1"/>
    </source>
</evidence>
<accession>A0A670ILW8</accession>
<protein>
    <submittedName>
        <fullName evidence="4">Coiled-coil domain containing 102B</fullName>
    </submittedName>
</protein>
<feature type="coiled-coil region" evidence="2">
    <location>
        <begin position="355"/>
        <end position="382"/>
    </location>
</feature>
<dbReference type="Ensembl" id="ENSPMRT00000013417.1">
    <property type="protein sequence ID" value="ENSPMRP00000012564.1"/>
    <property type="gene ID" value="ENSPMRG00000008418.1"/>
</dbReference>
<reference evidence="4 5" key="1">
    <citation type="journal article" date="2019" name="Proc. Natl. Acad. Sci. U.S.A.">
        <title>Regulatory changes in pterin and carotenoid genes underlie balanced color polymorphisms in the wall lizard.</title>
        <authorList>
            <person name="Andrade P."/>
            <person name="Pinho C."/>
            <person name="Perez I de Lanuza G."/>
            <person name="Afonso S."/>
            <person name="Brejcha J."/>
            <person name="Rubin C.J."/>
            <person name="Wallerman O."/>
            <person name="Pereira P."/>
            <person name="Sabatino S.J."/>
            <person name="Bellati A."/>
            <person name="Pellitteri-Rosa D."/>
            <person name="Bosakova Z."/>
            <person name="Bunikis I."/>
            <person name="Carretero M.A."/>
            <person name="Feiner N."/>
            <person name="Marsik P."/>
            <person name="Pauperio F."/>
            <person name="Salvi D."/>
            <person name="Soler L."/>
            <person name="While G.M."/>
            <person name="Uller T."/>
            <person name="Font E."/>
            <person name="Andersson L."/>
            <person name="Carneiro M."/>
        </authorList>
    </citation>
    <scope>NUCLEOTIDE SEQUENCE</scope>
</reference>
<feature type="coiled-coil region" evidence="2">
    <location>
        <begin position="107"/>
        <end position="148"/>
    </location>
</feature>
<keyword evidence="1 2" id="KW-0175">Coiled coil</keyword>
<dbReference type="RefSeq" id="XP_028593276.1">
    <property type="nucleotide sequence ID" value="XM_028737443.1"/>
</dbReference>
<evidence type="ECO:0000313" key="5">
    <source>
        <dbReference type="Proteomes" id="UP000472272"/>
    </source>
</evidence>
<organism evidence="4 5">
    <name type="scientific">Podarcis muralis</name>
    <name type="common">Wall lizard</name>
    <name type="synonym">Lacerta muralis</name>
    <dbReference type="NCBI Taxonomy" id="64176"/>
    <lineage>
        <taxon>Eukaryota</taxon>
        <taxon>Metazoa</taxon>
        <taxon>Chordata</taxon>
        <taxon>Craniata</taxon>
        <taxon>Vertebrata</taxon>
        <taxon>Euteleostomi</taxon>
        <taxon>Lepidosauria</taxon>
        <taxon>Squamata</taxon>
        <taxon>Bifurcata</taxon>
        <taxon>Unidentata</taxon>
        <taxon>Episquamata</taxon>
        <taxon>Laterata</taxon>
        <taxon>Lacertibaenia</taxon>
        <taxon>Lacertidae</taxon>
        <taxon>Podarcis</taxon>
    </lineage>
</organism>
<sequence length="485" mass="56724">MNFDSVCNKQLLRNQLKEPHDVEAQNCAKACSTCNSSVLSPRILPPPSYRPSVYIYNSSDWEICEELRLRELEEAKARAAQMEKTMRWWSDCTANWREKWSKVRAERNNAREEGRQLKLKLEASMKELSALKKINQCLLTENEDVEARSVRKKSFAFSEICLMTEDHLASLEKEPVKHVQNNKIFEVESLCQEVYATENPLGDHQDKIINLEILDSRGKHRSVFLENPDTSKENESRSQDDEVVHLSVLHLHLHESRKILQKEQKIRLSLEKEIEKLKSEKILWKWKYEELRKSKQQSLKQFGIHNDVHQTEVTRITEGLEEDPGPKSQNSMKIWDLQAEMEIPQPESTSVWERRKNLEIENQELGIDNRRLKAKMKDLQDLLDRKSKWPAIHLCGDLKIPYSELLGENKDLVHLPCSDGELYRQDQDILAELAQTRKKAEQHKAEAKQLSIRIEDLRRKLKEAESKKPSETGKERSFTHNPSSH</sequence>
<dbReference type="OrthoDB" id="5984396at2759"/>
<dbReference type="GeneID" id="114600779"/>
<gene>
    <name evidence="4" type="primary">CCDC102B</name>
</gene>
<dbReference type="CTD" id="79839"/>
<evidence type="ECO:0000256" key="3">
    <source>
        <dbReference type="SAM" id="MobiDB-lite"/>
    </source>
</evidence>
<dbReference type="PANTHER" id="PTHR46292">
    <property type="entry name" value="COILED-COIL DOMAIN-CONTAINING PROTEIN 102A"/>
    <property type="match status" value="1"/>
</dbReference>
<dbReference type="AlphaFoldDB" id="A0A670ILW8"/>
<dbReference type="GeneTree" id="ENSGT00730000110960"/>
<reference evidence="4" key="2">
    <citation type="submission" date="2025-08" db="UniProtKB">
        <authorList>
            <consortium name="Ensembl"/>
        </authorList>
    </citation>
    <scope>IDENTIFICATION</scope>
</reference>
<feature type="region of interest" description="Disordered" evidence="3">
    <location>
        <begin position="462"/>
        <end position="485"/>
    </location>
</feature>
<dbReference type="Proteomes" id="UP000472272">
    <property type="component" value="Chromosome 7"/>
</dbReference>
<name>A0A670ILW8_PODMU</name>
<dbReference type="KEGG" id="pmua:114600779"/>
<keyword evidence="5" id="KW-1185">Reference proteome</keyword>
<proteinExistence type="predicted"/>